<gene>
    <name evidence="1" type="ORF">CALCODRAFT_491599</name>
</gene>
<accession>A0A165IZW4</accession>
<organism evidence="1 2">
    <name type="scientific">Calocera cornea HHB12733</name>
    <dbReference type="NCBI Taxonomy" id="1353952"/>
    <lineage>
        <taxon>Eukaryota</taxon>
        <taxon>Fungi</taxon>
        <taxon>Dikarya</taxon>
        <taxon>Basidiomycota</taxon>
        <taxon>Agaricomycotina</taxon>
        <taxon>Dacrymycetes</taxon>
        <taxon>Dacrymycetales</taxon>
        <taxon>Dacrymycetaceae</taxon>
        <taxon>Calocera</taxon>
    </lineage>
</organism>
<protein>
    <submittedName>
        <fullName evidence="1">Uncharacterized protein</fullName>
    </submittedName>
</protein>
<dbReference type="STRING" id="1353952.A0A165IZW4"/>
<evidence type="ECO:0000313" key="1">
    <source>
        <dbReference type="EMBL" id="KZT61186.1"/>
    </source>
</evidence>
<evidence type="ECO:0000313" key="2">
    <source>
        <dbReference type="Proteomes" id="UP000076842"/>
    </source>
</evidence>
<sequence>MLPELPVEIHRKIYAMACMDDGSAGCALSLVSRAVRDVSADYRWFSIAVSGGRQAHSLLKTLSALPAGERKVIHLYISDGDRPVRGPRSPRLVTMQAAEQALFGDDDDDDELDIRAITALFRVFGQDSTPPIGRSIMELLQLLSSTLETLFLLLLSLPPGLDPRLGSLLSDSPPQLRGLDLSRLSLPALTELTLRGVYGLPSSLTFAPALKLLHIADEALRPGMEKYLALNHPELTHLRISRILKIQEHRETITRLAVVMGIRAPSEDEELAMLDNRLVRFPDASSRFYLVEPGPTRMWGRWTSQGYGRRLHHHQGWKTVTPPGYESMFRDFAALSLAYPNFVVLPPHPGGNKGKEAGRARKQWLGRVEGGPGCWAAPGKEISGI</sequence>
<dbReference type="Proteomes" id="UP000076842">
    <property type="component" value="Unassembled WGS sequence"/>
</dbReference>
<dbReference type="EMBL" id="KV423925">
    <property type="protein sequence ID" value="KZT61186.1"/>
    <property type="molecule type" value="Genomic_DNA"/>
</dbReference>
<dbReference type="InParanoid" id="A0A165IZW4"/>
<dbReference type="AlphaFoldDB" id="A0A165IZW4"/>
<reference evidence="1 2" key="1">
    <citation type="journal article" date="2016" name="Mol. Biol. Evol.">
        <title>Comparative Genomics of Early-Diverging Mushroom-Forming Fungi Provides Insights into the Origins of Lignocellulose Decay Capabilities.</title>
        <authorList>
            <person name="Nagy L.G."/>
            <person name="Riley R."/>
            <person name="Tritt A."/>
            <person name="Adam C."/>
            <person name="Daum C."/>
            <person name="Floudas D."/>
            <person name="Sun H."/>
            <person name="Yadav J.S."/>
            <person name="Pangilinan J."/>
            <person name="Larsson K.H."/>
            <person name="Matsuura K."/>
            <person name="Barry K."/>
            <person name="Labutti K."/>
            <person name="Kuo R."/>
            <person name="Ohm R.A."/>
            <person name="Bhattacharya S.S."/>
            <person name="Shirouzu T."/>
            <person name="Yoshinaga Y."/>
            <person name="Martin F.M."/>
            <person name="Grigoriev I.V."/>
            <person name="Hibbett D.S."/>
        </authorList>
    </citation>
    <scope>NUCLEOTIDE SEQUENCE [LARGE SCALE GENOMIC DNA]</scope>
    <source>
        <strain evidence="1 2">HHB12733</strain>
    </source>
</reference>
<keyword evidence="2" id="KW-1185">Reference proteome</keyword>
<proteinExistence type="predicted"/>
<name>A0A165IZW4_9BASI</name>
<dbReference type="OrthoDB" id="2748701at2759"/>